<accession>A0A8I1KIF5</accession>
<evidence type="ECO:0000313" key="1">
    <source>
        <dbReference type="EMBL" id="MBJ7265466.1"/>
    </source>
</evidence>
<organism evidence="2 3">
    <name type="scientific">Idiomarina abyssalis</name>
    <dbReference type="NCBI Taxonomy" id="86102"/>
    <lineage>
        <taxon>Bacteria</taxon>
        <taxon>Pseudomonadati</taxon>
        <taxon>Pseudomonadota</taxon>
        <taxon>Gammaproteobacteria</taxon>
        <taxon>Alteromonadales</taxon>
        <taxon>Idiomarinaceae</taxon>
        <taxon>Idiomarina</taxon>
    </lineage>
</organism>
<reference evidence="2 4" key="1">
    <citation type="submission" date="2020-09" db="EMBL/GenBank/DDBJ databases">
        <title>Draft Genomes of Bacterial Isolates from North Pond Shallow Sediments.</title>
        <authorList>
            <person name="Kiel Reese B."/>
            <person name="Mullis M."/>
            <person name="Weisend R.E."/>
        </authorList>
    </citation>
    <scope>NUCLEOTIDE SEQUENCE</scope>
    <source>
        <strain evidence="2">KJE-2</strain>
        <strain evidence="1 4">KJE-3</strain>
    </source>
</reference>
<evidence type="ECO:0000313" key="2">
    <source>
        <dbReference type="EMBL" id="MBJ7316860.1"/>
    </source>
</evidence>
<comment type="caution">
    <text evidence="2">The sequence shown here is derived from an EMBL/GenBank/DDBJ whole genome shotgun (WGS) entry which is preliminary data.</text>
</comment>
<keyword evidence="4" id="KW-1185">Reference proteome</keyword>
<evidence type="ECO:0000313" key="3">
    <source>
        <dbReference type="Proteomes" id="UP000621390"/>
    </source>
</evidence>
<dbReference type="RefSeq" id="WP_199493261.1">
    <property type="nucleotide sequence ID" value="NZ_JAEMOP010000009.1"/>
</dbReference>
<protein>
    <submittedName>
        <fullName evidence="2">Uncharacterized protein</fullName>
    </submittedName>
</protein>
<gene>
    <name evidence="1" type="ORF">JHC10_00775</name>
    <name evidence="2" type="ORF">JHC11_12765</name>
</gene>
<dbReference type="Proteomes" id="UP000621390">
    <property type="component" value="Unassembled WGS sequence"/>
</dbReference>
<sequence>MNLYKLIHHYDIGDQSAYLRCHNDPTNLALYCQFMAEKWFYEGVSLSNKVIAKALIQYYGCTPAAADSKDKPIEIDMHFARETYPPDSYKALMTSNNYIREGLKEFLLAEGNNEIMEAAKKKAIQLPNEEIKVELYNDEEFFTVTYLSVLNEFKCSRTVDTKHKFP</sequence>
<dbReference type="AlphaFoldDB" id="A0A8I1KIF5"/>
<name>A0A8I1KIF5_9GAMM</name>
<dbReference type="EMBL" id="JAEMOP010000009">
    <property type="protein sequence ID" value="MBJ7316860.1"/>
    <property type="molecule type" value="Genomic_DNA"/>
</dbReference>
<proteinExistence type="predicted"/>
<dbReference type="EMBL" id="JAEMOS010000002">
    <property type="protein sequence ID" value="MBJ7265466.1"/>
    <property type="molecule type" value="Genomic_DNA"/>
</dbReference>
<dbReference type="Proteomes" id="UP000655994">
    <property type="component" value="Unassembled WGS sequence"/>
</dbReference>
<evidence type="ECO:0000313" key="4">
    <source>
        <dbReference type="Proteomes" id="UP000655994"/>
    </source>
</evidence>